<evidence type="ECO:0000313" key="2">
    <source>
        <dbReference type="EMBL" id="PKS08276.1"/>
    </source>
</evidence>
<dbReference type="InParanoid" id="A0A2N3N769"/>
<name>A0A2N3N769_9PEZI</name>
<proteinExistence type="predicted"/>
<dbReference type="Proteomes" id="UP000233524">
    <property type="component" value="Unassembled WGS sequence"/>
</dbReference>
<keyword evidence="3" id="KW-1185">Reference proteome</keyword>
<organism evidence="2 3">
    <name type="scientific">Lomentospora prolificans</name>
    <dbReference type="NCBI Taxonomy" id="41688"/>
    <lineage>
        <taxon>Eukaryota</taxon>
        <taxon>Fungi</taxon>
        <taxon>Dikarya</taxon>
        <taxon>Ascomycota</taxon>
        <taxon>Pezizomycotina</taxon>
        <taxon>Sordariomycetes</taxon>
        <taxon>Hypocreomycetidae</taxon>
        <taxon>Microascales</taxon>
        <taxon>Microascaceae</taxon>
        <taxon>Lomentospora</taxon>
    </lineage>
</organism>
<evidence type="ECO:0000313" key="3">
    <source>
        <dbReference type="Proteomes" id="UP000233524"/>
    </source>
</evidence>
<dbReference type="VEuPathDB" id="FungiDB:jhhlp_005220"/>
<gene>
    <name evidence="2" type="ORF">jhhlp_005220</name>
</gene>
<evidence type="ECO:0000256" key="1">
    <source>
        <dbReference type="SAM" id="MobiDB-lite"/>
    </source>
</evidence>
<feature type="region of interest" description="Disordered" evidence="1">
    <location>
        <begin position="81"/>
        <end position="108"/>
    </location>
</feature>
<reference evidence="2 3" key="1">
    <citation type="journal article" date="2017" name="G3 (Bethesda)">
        <title>First Draft Genome Sequence of the Pathogenic Fungus Lomentospora prolificans (Formerly Scedosporium prolificans).</title>
        <authorList>
            <person name="Luo R."/>
            <person name="Zimin A."/>
            <person name="Workman R."/>
            <person name="Fan Y."/>
            <person name="Pertea G."/>
            <person name="Grossman N."/>
            <person name="Wear M.P."/>
            <person name="Jia B."/>
            <person name="Miller H."/>
            <person name="Casadevall A."/>
            <person name="Timp W."/>
            <person name="Zhang S.X."/>
            <person name="Salzberg S.L."/>
        </authorList>
    </citation>
    <scope>NUCLEOTIDE SEQUENCE [LARGE SCALE GENOMIC DNA]</scope>
    <source>
        <strain evidence="2 3">JHH-5317</strain>
    </source>
</reference>
<dbReference type="EMBL" id="NLAX01000697">
    <property type="protein sequence ID" value="PKS08276.1"/>
    <property type="molecule type" value="Genomic_DNA"/>
</dbReference>
<comment type="caution">
    <text evidence="2">The sequence shown here is derived from an EMBL/GenBank/DDBJ whole genome shotgun (WGS) entry which is preliminary data.</text>
</comment>
<sequence length="189" mass="20853">MPEFGDRIVVRARIRPCDDRKPFVIQREFNLGELRATIPEPISSTAVSPGTPQRRFSIADLATRPFSPVVAFTTPFIGRERRRSTSARYGPPSPSPPSMRRGLATTSSEVKLPPRNSNGLVPIHLEYARSYLPVLAALLLSGYIQEGDAVDIPVPHPAAWPQTVAHVYTGKGELTEAVRENIRYLGGRI</sequence>
<protein>
    <submittedName>
        <fullName evidence="2">Uncharacterized protein</fullName>
    </submittedName>
</protein>
<dbReference type="OrthoDB" id="3492129at2759"/>
<dbReference type="AlphaFoldDB" id="A0A2N3N769"/>
<accession>A0A2N3N769</accession>